<dbReference type="Gene3D" id="3.30.360.10">
    <property type="entry name" value="Dihydrodipicolinate Reductase, domain 2"/>
    <property type="match status" value="1"/>
</dbReference>
<organism evidence="8 9">
    <name type="scientific">Candidatus Azambacteria bacterium RIFCSPLOWO2_01_FULL_46_25</name>
    <dbReference type="NCBI Taxonomy" id="1797298"/>
    <lineage>
        <taxon>Bacteria</taxon>
        <taxon>Candidatus Azamiibacteriota</taxon>
    </lineage>
</organism>
<evidence type="ECO:0000256" key="3">
    <source>
        <dbReference type="ARBA" id="ARBA00022857"/>
    </source>
</evidence>
<dbReference type="Gene3D" id="1.10.1040.10">
    <property type="entry name" value="N-(1-d-carboxylethyl)-l-norvaline Dehydrogenase, domain 2"/>
    <property type="match status" value="1"/>
</dbReference>
<dbReference type="EC" id="1.1.1.49" evidence="6"/>
<keyword evidence="2 6" id="KW-0313">Glucose metabolism</keyword>
<comment type="similarity">
    <text evidence="6">Belongs to the glucose-6-phosphate dehydrogenase family.</text>
</comment>
<reference evidence="8 9" key="1">
    <citation type="journal article" date="2016" name="Nat. Commun.">
        <title>Thousands of microbial genomes shed light on interconnected biogeochemical processes in an aquifer system.</title>
        <authorList>
            <person name="Anantharaman K."/>
            <person name="Brown C.T."/>
            <person name="Hug L.A."/>
            <person name="Sharon I."/>
            <person name="Castelle C.J."/>
            <person name="Probst A.J."/>
            <person name="Thomas B.C."/>
            <person name="Singh A."/>
            <person name="Wilkins M.J."/>
            <person name="Karaoz U."/>
            <person name="Brodie E.L."/>
            <person name="Williams K.H."/>
            <person name="Hubbard S.S."/>
            <person name="Banfield J.F."/>
        </authorList>
    </citation>
    <scope>NUCLEOTIDE SEQUENCE [LARGE SCALE GENOMIC DNA]</scope>
</reference>
<dbReference type="InterPro" id="IPR001282">
    <property type="entry name" value="G6P_DH"/>
</dbReference>
<dbReference type="GO" id="GO:0009051">
    <property type="term" value="P:pentose-phosphate shunt, oxidative branch"/>
    <property type="evidence" value="ECO:0007669"/>
    <property type="project" value="TreeGrafter"/>
</dbReference>
<dbReference type="InterPro" id="IPR022674">
    <property type="entry name" value="G6P_DH_NAD-bd"/>
</dbReference>
<gene>
    <name evidence="6" type="primary">zwf</name>
    <name evidence="8" type="ORF">A2988_04365</name>
</gene>
<dbReference type="PRINTS" id="PR00079">
    <property type="entry name" value="G6PDHDRGNASE"/>
</dbReference>
<dbReference type="AlphaFoldDB" id="A0A1F5BVR9"/>
<comment type="function">
    <text evidence="6">Catalyzes the oxidation of glucose 6-phosphate to 6-phosphogluconolactone.</text>
</comment>
<protein>
    <recommendedName>
        <fullName evidence="6">Glucose-6-phosphate 1-dehydrogenase</fullName>
        <shortName evidence="6">G6PD</shortName>
        <ecNumber evidence="6">1.1.1.49</ecNumber>
    </recommendedName>
</protein>
<dbReference type="SUPFAM" id="SSF51735">
    <property type="entry name" value="NAD(P)-binding Rossmann-fold domains"/>
    <property type="match status" value="2"/>
</dbReference>
<keyword evidence="4 6" id="KW-0560">Oxidoreductase</keyword>
<comment type="caution">
    <text evidence="8">The sequence shown here is derived from an EMBL/GenBank/DDBJ whole genome shotgun (WGS) entry which is preliminary data.</text>
</comment>
<evidence type="ECO:0000256" key="5">
    <source>
        <dbReference type="ARBA" id="ARBA00023277"/>
    </source>
</evidence>
<dbReference type="UniPathway" id="UPA00115">
    <property type="reaction ID" value="UER00408"/>
</dbReference>
<dbReference type="HAMAP" id="MF_00966">
    <property type="entry name" value="G6PD"/>
    <property type="match status" value="1"/>
</dbReference>
<comment type="catalytic activity">
    <reaction evidence="6">
        <text>D-glucose 6-phosphate + NADP(+) = 6-phospho-D-glucono-1,5-lactone + NADPH + H(+)</text>
        <dbReference type="Rhea" id="RHEA:15841"/>
        <dbReference type="ChEBI" id="CHEBI:15378"/>
        <dbReference type="ChEBI" id="CHEBI:57783"/>
        <dbReference type="ChEBI" id="CHEBI:57955"/>
        <dbReference type="ChEBI" id="CHEBI:58349"/>
        <dbReference type="ChEBI" id="CHEBI:61548"/>
        <dbReference type="EC" id="1.1.1.49"/>
    </reaction>
</comment>
<dbReference type="InterPro" id="IPR008927">
    <property type="entry name" value="6-PGluconate_DH-like_C_sf"/>
</dbReference>
<dbReference type="Pfam" id="PF00393">
    <property type="entry name" value="6PGD"/>
    <property type="match status" value="1"/>
</dbReference>
<dbReference type="InterPro" id="IPR006114">
    <property type="entry name" value="6PGDH_C"/>
</dbReference>
<dbReference type="Pfam" id="PF00479">
    <property type="entry name" value="G6PD_N"/>
    <property type="match status" value="1"/>
</dbReference>
<dbReference type="STRING" id="1797298.A2988_04365"/>
<evidence type="ECO:0000313" key="9">
    <source>
        <dbReference type="Proteomes" id="UP000176650"/>
    </source>
</evidence>
<dbReference type="InterPro" id="IPR006115">
    <property type="entry name" value="6PGDH_NADP-bd"/>
</dbReference>
<dbReference type="EMBL" id="MEYS01000001">
    <property type="protein sequence ID" value="OGD34702.1"/>
    <property type="molecule type" value="Genomic_DNA"/>
</dbReference>
<comment type="caution">
    <text evidence="6">Lacks conserved residue(s) required for the propagation of feature annotation.</text>
</comment>
<dbReference type="Pfam" id="PF03446">
    <property type="entry name" value="NAD_binding_2"/>
    <property type="match status" value="1"/>
</dbReference>
<feature type="binding site" evidence="6">
    <location>
        <position position="155"/>
    </location>
    <ligand>
        <name>NADP(+)</name>
        <dbReference type="ChEBI" id="CHEBI:58349"/>
    </ligand>
</feature>
<keyword evidence="3 6" id="KW-0521">NADP</keyword>
<dbReference type="Gene3D" id="3.40.50.720">
    <property type="entry name" value="NAD(P)-binding Rossmann-like Domain"/>
    <property type="match status" value="2"/>
</dbReference>
<evidence type="ECO:0000313" key="8">
    <source>
        <dbReference type="EMBL" id="OGD34702.1"/>
    </source>
</evidence>
<dbReference type="Proteomes" id="UP000176650">
    <property type="component" value="Unassembled WGS sequence"/>
</dbReference>
<dbReference type="GO" id="GO:0006006">
    <property type="term" value="P:glucose metabolic process"/>
    <property type="evidence" value="ECO:0007669"/>
    <property type="project" value="UniProtKB-KW"/>
</dbReference>
<dbReference type="Pfam" id="PF02781">
    <property type="entry name" value="G6PD_C"/>
    <property type="match status" value="1"/>
</dbReference>
<name>A0A1F5BVR9_9BACT</name>
<dbReference type="SUPFAM" id="SSF55347">
    <property type="entry name" value="Glyceraldehyde-3-phosphate dehydrogenase-like, C-terminal domain"/>
    <property type="match status" value="1"/>
</dbReference>
<feature type="binding site" evidence="6">
    <location>
        <position position="185"/>
    </location>
    <ligand>
        <name>substrate</name>
    </ligand>
</feature>
<feature type="active site" description="Proton acceptor" evidence="6">
    <location>
        <position position="247"/>
    </location>
</feature>
<feature type="binding site" evidence="6">
    <location>
        <position position="223"/>
    </location>
    <ligand>
        <name>substrate</name>
    </ligand>
</feature>
<proteinExistence type="inferred from homology"/>
<evidence type="ECO:0000256" key="4">
    <source>
        <dbReference type="ARBA" id="ARBA00023002"/>
    </source>
</evidence>
<dbReference type="GO" id="GO:0050661">
    <property type="term" value="F:NADP binding"/>
    <property type="evidence" value="ECO:0007669"/>
    <property type="project" value="UniProtKB-UniRule"/>
</dbReference>
<keyword evidence="5 6" id="KW-0119">Carbohydrate metabolism</keyword>
<dbReference type="PANTHER" id="PTHR23429:SF0">
    <property type="entry name" value="GLUCOSE-6-PHOSPHATE 1-DEHYDROGENASE"/>
    <property type="match status" value="1"/>
</dbReference>
<dbReference type="GO" id="GO:0004345">
    <property type="term" value="F:glucose-6-phosphate dehydrogenase activity"/>
    <property type="evidence" value="ECO:0007669"/>
    <property type="project" value="UniProtKB-UniRule"/>
</dbReference>
<dbReference type="GO" id="GO:0005829">
    <property type="term" value="C:cytosol"/>
    <property type="evidence" value="ECO:0007669"/>
    <property type="project" value="TreeGrafter"/>
</dbReference>
<dbReference type="SMART" id="SM01350">
    <property type="entry name" value="6PGD"/>
    <property type="match status" value="1"/>
</dbReference>
<dbReference type="NCBIfam" id="TIGR00871">
    <property type="entry name" value="zwf"/>
    <property type="match status" value="1"/>
</dbReference>
<dbReference type="InterPro" id="IPR022675">
    <property type="entry name" value="G6P_DH_C"/>
</dbReference>
<dbReference type="PANTHER" id="PTHR23429">
    <property type="entry name" value="GLUCOSE-6-PHOSPHATE 1-DEHYDROGENASE G6PD"/>
    <property type="match status" value="1"/>
</dbReference>
<sequence length="783" mass="87600">MKDIPSILVLFGATGDLMAKKIVPALFHLFIKQKLPSHFKIVGFARREMTDEQFHEHIARLLESHAAAREHRAAIAPFLRFFSYQQGFFDGRAHYEHLQKELQNIDDAWGMCTNKLFYLAVPPEFYKTIFGHLSASGLTAPCSPEEGWTRVLVEKPFGKDAKTAEDIDKLLGKLFREEQVYRIDHYLAKEMIQSILSFRFSNNLFEEIWSNEHIESIKISLRESIGVEHRGSFYDGLGALRDVGQNHLLQMLALVTMEHPQNLEGDAIRKERAQLLAHLERFSARDVAARTFRAQYEGYRAIAGVHPDSNAETYFNIKTFLHTPRWEGVPITLESGKRMGAARKEIVVTLKHPMPCLCPKGTVEHYKNKVIFSLEPREGITIQFWSKKPGLEFAMEERDFNFFLRAENQRAQYVEEYEKLLLDAIAGDQMLFLSTAEVSAMWAFIDPITTAWEKGVVPLASYAPDTMQAHEEAQKIDSISAVQKQPAIRKEIGIIGLGKMGENIAQRLAARGWRVHGFDQKEGSAFRTADSLGALVGTFIVAPRIVFLMVPAGKAVDEVIFGKQGLVSFLGKGDILIDGGNSFYKDSAARSKKLAKYGIAFIDVGVSGGPGGALRGASLMVGGDQKTFKMLEPLFADMAVFNGYQFFEGAGAGHFVKMIHNGIEYGMMQALAEGFAIMKKSRYEFDLSRVADIYNHGSVVESRLVGWLKEAFTLYGEDLKNVSGSVAHTGEGAWMVQTAGELKVKTKVIEEALAFRKRSEKNPSYTGKILSALRARFGGHALK</sequence>
<feature type="binding site" evidence="6">
    <location>
        <position position="242"/>
    </location>
    <ligand>
        <name>substrate</name>
    </ligand>
</feature>
<evidence type="ECO:0000256" key="6">
    <source>
        <dbReference type="HAMAP-Rule" id="MF_00966"/>
    </source>
</evidence>
<dbReference type="GO" id="GO:0004616">
    <property type="term" value="F:phosphogluconate dehydrogenase (decarboxylating) activity"/>
    <property type="evidence" value="ECO:0007669"/>
    <property type="project" value="InterPro"/>
</dbReference>
<evidence type="ECO:0000256" key="2">
    <source>
        <dbReference type="ARBA" id="ARBA00022526"/>
    </source>
</evidence>
<accession>A0A1F5BVR9</accession>
<feature type="binding site" evidence="6">
    <location>
        <position position="189"/>
    </location>
    <ligand>
        <name>substrate</name>
    </ligand>
</feature>
<dbReference type="NCBIfam" id="NF007161">
    <property type="entry name" value="PRK09599.1"/>
    <property type="match status" value="1"/>
</dbReference>
<dbReference type="NCBIfam" id="TIGR00872">
    <property type="entry name" value="gnd_rel"/>
    <property type="match status" value="1"/>
</dbReference>
<dbReference type="SUPFAM" id="SSF48179">
    <property type="entry name" value="6-phosphogluconate dehydrogenase C-terminal domain-like"/>
    <property type="match status" value="1"/>
</dbReference>
<evidence type="ECO:0000259" key="7">
    <source>
        <dbReference type="SMART" id="SM01350"/>
    </source>
</evidence>
<dbReference type="InterPro" id="IPR004849">
    <property type="entry name" value="6DGDH_YqeC"/>
</dbReference>
<evidence type="ECO:0000256" key="1">
    <source>
        <dbReference type="ARBA" id="ARBA00004937"/>
    </source>
</evidence>
<feature type="domain" description="6-phosphogluconate dehydrogenase C-terminal" evidence="7">
    <location>
        <begin position="653"/>
        <end position="781"/>
    </location>
</feature>
<feature type="binding site" evidence="6">
    <location>
        <position position="46"/>
    </location>
    <ligand>
        <name>NADP(+)</name>
        <dbReference type="ChEBI" id="CHEBI:58349"/>
    </ligand>
</feature>
<feature type="binding site" evidence="6">
    <location>
        <position position="337"/>
    </location>
    <ligand>
        <name>substrate</name>
    </ligand>
</feature>
<dbReference type="InterPro" id="IPR036291">
    <property type="entry name" value="NAD(P)-bd_dom_sf"/>
</dbReference>
<dbReference type="InterPro" id="IPR013328">
    <property type="entry name" value="6PGD_dom2"/>
</dbReference>
<comment type="pathway">
    <text evidence="1 6">Carbohydrate degradation; pentose phosphate pathway; D-ribulose 5-phosphate from D-glucose 6-phosphate (oxidative stage): step 1/3.</text>
</comment>